<sequence length="549" mass="59754">MSIDDAHPTPAQPAARDDEVKSELAHQPETYPPAPLPVTEKGVPVAPQPVPPPVLVQQPALVMRWIDRGALFPTLQNPRSYSKYQKILIVFTVSLASFTAPFASNALLPAFPAIQASYRSTETRVSLTTTVFLLSIGISPIWHAFLSERYGRRPVYIFGFLLYIIASILCAIAPGAPALTGLRFLQAMGSSCAQSVGMGSIADIYEPAQRGRATGWWYLGPIMGPLIAPLVGGALESWLGWRAIGWFLAIWGVVLWVFIVLFLPETSQNLKARQAAEVAAALLPPAPSTTSARPLTRWTKVKSGLAEGFSFFLIRPLRTLAYIRYPPIGLTILLASACFACVYAVATTVTWAFHKAPYHFSPIIVSLMYIPNCVGYIIGSVVGGYLSDRAVARARAKYGDSYAPEVRLMSAWTGVPLLPAGLFLFGWSVRAGLHWTVPALGGFIFGIGQMLAIGTMMAYFADSTKETASVVACYNLVRNVAAGLIAGITPSALKQYRAGWFMTILAIVCIVFSVNLEFVRRYGPYWRQRRDEEEAEKAARQAVATNPAS</sequence>
<feature type="region of interest" description="Disordered" evidence="5">
    <location>
        <begin position="1"/>
        <end position="43"/>
    </location>
</feature>
<feature type="transmembrane region" description="Helical" evidence="6">
    <location>
        <begin position="472"/>
        <end position="493"/>
    </location>
</feature>
<dbReference type="HOGENOM" id="CLU_008455_8_5_1"/>
<feature type="transmembrane region" description="Helical" evidence="6">
    <location>
        <begin position="155"/>
        <end position="178"/>
    </location>
</feature>
<name>A0A067MYW7_BOTB1</name>
<dbReference type="EMBL" id="KL198018">
    <property type="protein sequence ID" value="KDQ19870.1"/>
    <property type="molecule type" value="Genomic_DNA"/>
</dbReference>
<dbReference type="CDD" id="cd17323">
    <property type="entry name" value="MFS_Tpo1_MDR_like"/>
    <property type="match status" value="1"/>
</dbReference>
<feature type="transmembrane region" description="Helical" evidence="6">
    <location>
        <begin position="363"/>
        <end position="387"/>
    </location>
</feature>
<keyword evidence="4 6" id="KW-0472">Membrane</keyword>
<evidence type="ECO:0000256" key="2">
    <source>
        <dbReference type="ARBA" id="ARBA00022692"/>
    </source>
</evidence>
<gene>
    <name evidence="8" type="ORF">BOTBODRAFT_41180</name>
</gene>
<evidence type="ECO:0000256" key="3">
    <source>
        <dbReference type="ARBA" id="ARBA00022989"/>
    </source>
</evidence>
<dbReference type="GO" id="GO:0022857">
    <property type="term" value="F:transmembrane transporter activity"/>
    <property type="evidence" value="ECO:0007669"/>
    <property type="project" value="InterPro"/>
</dbReference>
<dbReference type="PANTHER" id="PTHR23502:SF5">
    <property type="entry name" value="QUINIDINE RESISTANCE PROTEIN 3"/>
    <property type="match status" value="1"/>
</dbReference>
<feature type="transmembrane region" description="Helical" evidence="6">
    <location>
        <begin position="127"/>
        <end position="146"/>
    </location>
</feature>
<organism evidence="8 9">
    <name type="scientific">Botryobasidium botryosum (strain FD-172 SS1)</name>
    <dbReference type="NCBI Taxonomy" id="930990"/>
    <lineage>
        <taxon>Eukaryota</taxon>
        <taxon>Fungi</taxon>
        <taxon>Dikarya</taxon>
        <taxon>Basidiomycota</taxon>
        <taxon>Agaricomycotina</taxon>
        <taxon>Agaricomycetes</taxon>
        <taxon>Cantharellales</taxon>
        <taxon>Botryobasidiaceae</taxon>
        <taxon>Botryobasidium</taxon>
    </lineage>
</organism>
<keyword evidence="2 6" id="KW-0812">Transmembrane</keyword>
<dbReference type="PANTHER" id="PTHR23502">
    <property type="entry name" value="MAJOR FACILITATOR SUPERFAMILY"/>
    <property type="match status" value="1"/>
</dbReference>
<evidence type="ECO:0000256" key="6">
    <source>
        <dbReference type="SAM" id="Phobius"/>
    </source>
</evidence>
<feature type="domain" description="Major facilitator superfamily (MFS) profile" evidence="7">
    <location>
        <begin position="89"/>
        <end position="521"/>
    </location>
</feature>
<proteinExistence type="predicted"/>
<dbReference type="GO" id="GO:0005886">
    <property type="term" value="C:plasma membrane"/>
    <property type="evidence" value="ECO:0007669"/>
    <property type="project" value="TreeGrafter"/>
</dbReference>
<keyword evidence="3 6" id="KW-1133">Transmembrane helix</keyword>
<feature type="transmembrane region" description="Helical" evidence="6">
    <location>
        <begin position="439"/>
        <end position="460"/>
    </location>
</feature>
<accession>A0A067MYW7</accession>
<feature type="transmembrane region" description="Helical" evidence="6">
    <location>
        <begin position="328"/>
        <end position="351"/>
    </location>
</feature>
<evidence type="ECO:0000259" key="7">
    <source>
        <dbReference type="PROSITE" id="PS50850"/>
    </source>
</evidence>
<evidence type="ECO:0000313" key="9">
    <source>
        <dbReference type="Proteomes" id="UP000027195"/>
    </source>
</evidence>
<feature type="transmembrane region" description="Helical" evidence="6">
    <location>
        <begin position="408"/>
        <end position="427"/>
    </location>
</feature>
<dbReference type="InterPro" id="IPR020846">
    <property type="entry name" value="MFS_dom"/>
</dbReference>
<dbReference type="SUPFAM" id="SSF103473">
    <property type="entry name" value="MFS general substrate transporter"/>
    <property type="match status" value="1"/>
</dbReference>
<evidence type="ECO:0000313" key="8">
    <source>
        <dbReference type="EMBL" id="KDQ19870.1"/>
    </source>
</evidence>
<dbReference type="Gene3D" id="1.20.1720.10">
    <property type="entry name" value="Multidrug resistance protein D"/>
    <property type="match status" value="1"/>
</dbReference>
<feature type="transmembrane region" description="Helical" evidence="6">
    <location>
        <begin position="87"/>
        <end position="107"/>
    </location>
</feature>
<dbReference type="STRING" id="930990.A0A067MYW7"/>
<dbReference type="OrthoDB" id="3066029at2759"/>
<keyword evidence="9" id="KW-1185">Reference proteome</keyword>
<dbReference type="InParanoid" id="A0A067MYW7"/>
<dbReference type="AlphaFoldDB" id="A0A067MYW7"/>
<dbReference type="Proteomes" id="UP000027195">
    <property type="component" value="Unassembled WGS sequence"/>
</dbReference>
<evidence type="ECO:0000256" key="4">
    <source>
        <dbReference type="ARBA" id="ARBA00023136"/>
    </source>
</evidence>
<comment type="subcellular location">
    <subcellularLocation>
        <location evidence="1">Membrane</location>
        <topology evidence="1">Multi-pass membrane protein</topology>
    </subcellularLocation>
</comment>
<feature type="compositionally biased region" description="Basic and acidic residues" evidence="5">
    <location>
        <begin position="15"/>
        <end position="26"/>
    </location>
</feature>
<dbReference type="PROSITE" id="PS50850">
    <property type="entry name" value="MFS"/>
    <property type="match status" value="1"/>
</dbReference>
<evidence type="ECO:0000256" key="1">
    <source>
        <dbReference type="ARBA" id="ARBA00004141"/>
    </source>
</evidence>
<feature type="transmembrane region" description="Helical" evidence="6">
    <location>
        <begin position="241"/>
        <end position="263"/>
    </location>
</feature>
<dbReference type="InterPro" id="IPR036259">
    <property type="entry name" value="MFS_trans_sf"/>
</dbReference>
<evidence type="ECO:0000256" key="5">
    <source>
        <dbReference type="SAM" id="MobiDB-lite"/>
    </source>
</evidence>
<reference evidence="9" key="1">
    <citation type="journal article" date="2014" name="Proc. Natl. Acad. Sci. U.S.A.">
        <title>Extensive sampling of basidiomycete genomes demonstrates inadequacy of the white-rot/brown-rot paradigm for wood decay fungi.</title>
        <authorList>
            <person name="Riley R."/>
            <person name="Salamov A.A."/>
            <person name="Brown D.W."/>
            <person name="Nagy L.G."/>
            <person name="Floudas D."/>
            <person name="Held B.W."/>
            <person name="Levasseur A."/>
            <person name="Lombard V."/>
            <person name="Morin E."/>
            <person name="Otillar R."/>
            <person name="Lindquist E.A."/>
            <person name="Sun H."/>
            <person name="LaButti K.M."/>
            <person name="Schmutz J."/>
            <person name="Jabbour D."/>
            <person name="Luo H."/>
            <person name="Baker S.E."/>
            <person name="Pisabarro A.G."/>
            <person name="Walton J.D."/>
            <person name="Blanchette R.A."/>
            <person name="Henrissat B."/>
            <person name="Martin F."/>
            <person name="Cullen D."/>
            <person name="Hibbett D.S."/>
            <person name="Grigoriev I.V."/>
        </authorList>
    </citation>
    <scope>NUCLEOTIDE SEQUENCE [LARGE SCALE GENOMIC DNA]</scope>
    <source>
        <strain evidence="9">FD-172 SS1</strain>
    </source>
</reference>
<dbReference type="Pfam" id="PF07690">
    <property type="entry name" value="MFS_1"/>
    <property type="match status" value="1"/>
</dbReference>
<feature type="transmembrane region" description="Helical" evidence="6">
    <location>
        <begin position="499"/>
        <end position="519"/>
    </location>
</feature>
<protein>
    <recommendedName>
        <fullName evidence="7">Major facilitator superfamily (MFS) profile domain-containing protein</fullName>
    </recommendedName>
</protein>
<dbReference type="InterPro" id="IPR011701">
    <property type="entry name" value="MFS"/>
</dbReference>